<evidence type="ECO:0000256" key="1">
    <source>
        <dbReference type="SAM" id="MobiDB-lite"/>
    </source>
</evidence>
<dbReference type="AlphaFoldDB" id="A0AAW0EG71"/>
<keyword evidence="3" id="KW-1185">Reference proteome</keyword>
<accession>A0AAW0EG71</accession>
<gene>
    <name evidence="2" type="ORF">R3P38DRAFT_3339267</name>
</gene>
<dbReference type="Proteomes" id="UP001362999">
    <property type="component" value="Unassembled WGS sequence"/>
</dbReference>
<reference evidence="2 3" key="1">
    <citation type="journal article" date="2024" name="J Genomics">
        <title>Draft genome sequencing and assembly of Favolaschia claudopus CIRM-BRFM 2984 isolated from oak limbs.</title>
        <authorList>
            <person name="Navarro D."/>
            <person name="Drula E."/>
            <person name="Chaduli D."/>
            <person name="Cazenave R."/>
            <person name="Ahrendt S."/>
            <person name="Wang J."/>
            <person name="Lipzen A."/>
            <person name="Daum C."/>
            <person name="Barry K."/>
            <person name="Grigoriev I.V."/>
            <person name="Favel A."/>
            <person name="Rosso M.N."/>
            <person name="Martin F."/>
        </authorList>
    </citation>
    <scope>NUCLEOTIDE SEQUENCE [LARGE SCALE GENOMIC DNA]</scope>
    <source>
        <strain evidence="2 3">CIRM-BRFM 2984</strain>
    </source>
</reference>
<protein>
    <submittedName>
        <fullName evidence="2">Uncharacterized protein</fullName>
    </submittedName>
</protein>
<feature type="region of interest" description="Disordered" evidence="1">
    <location>
        <begin position="21"/>
        <end position="40"/>
    </location>
</feature>
<comment type="caution">
    <text evidence="2">The sequence shown here is derived from an EMBL/GenBank/DDBJ whole genome shotgun (WGS) entry which is preliminary data.</text>
</comment>
<feature type="compositionally biased region" description="Basic and acidic residues" evidence="1">
    <location>
        <begin position="21"/>
        <end position="34"/>
    </location>
</feature>
<dbReference type="EMBL" id="JAWWNJ010000001">
    <property type="protein sequence ID" value="KAK7063813.1"/>
    <property type="molecule type" value="Genomic_DNA"/>
</dbReference>
<name>A0AAW0EG71_9AGAR</name>
<feature type="compositionally biased region" description="Low complexity" evidence="1">
    <location>
        <begin position="107"/>
        <end position="125"/>
    </location>
</feature>
<sequence>MISSAFGPLIEVGVSEVRDFVEDSKEGTGDDGGHGDVVNSVVSGPGVIPVETNLAPIPKKKRFITVHAFGRLIEVGVSEVRDFVEDSKEGTGDDGGHGAEEGREMGGEAQMGAATATQTGTDGGA</sequence>
<evidence type="ECO:0000313" key="2">
    <source>
        <dbReference type="EMBL" id="KAK7063813.1"/>
    </source>
</evidence>
<evidence type="ECO:0000313" key="3">
    <source>
        <dbReference type="Proteomes" id="UP001362999"/>
    </source>
</evidence>
<proteinExistence type="predicted"/>
<feature type="compositionally biased region" description="Basic and acidic residues" evidence="1">
    <location>
        <begin position="84"/>
        <end position="106"/>
    </location>
</feature>
<organism evidence="2 3">
    <name type="scientific">Favolaschia claudopus</name>
    <dbReference type="NCBI Taxonomy" id="2862362"/>
    <lineage>
        <taxon>Eukaryota</taxon>
        <taxon>Fungi</taxon>
        <taxon>Dikarya</taxon>
        <taxon>Basidiomycota</taxon>
        <taxon>Agaricomycotina</taxon>
        <taxon>Agaricomycetes</taxon>
        <taxon>Agaricomycetidae</taxon>
        <taxon>Agaricales</taxon>
        <taxon>Marasmiineae</taxon>
        <taxon>Mycenaceae</taxon>
        <taxon>Favolaschia</taxon>
    </lineage>
</organism>
<feature type="region of interest" description="Disordered" evidence="1">
    <location>
        <begin position="84"/>
        <end position="125"/>
    </location>
</feature>